<gene>
    <name evidence="1" type="ORF">AN640_03485</name>
</gene>
<dbReference type="EMBL" id="LJHD01000019">
    <property type="protein sequence ID" value="ONI46451.1"/>
    <property type="molecule type" value="Genomic_DNA"/>
</dbReference>
<protein>
    <submittedName>
        <fullName evidence="1">Uncharacterized protein</fullName>
    </submittedName>
</protein>
<evidence type="ECO:0000313" key="2">
    <source>
        <dbReference type="Proteomes" id="UP000188637"/>
    </source>
</evidence>
<accession>A0ACC8XJ32</accession>
<name>A0ACC8XJ32_9FIRM</name>
<organism evidence="1 2">
    <name type="scientific">Candidatus Epulonipiscium fishelsonii</name>
    <dbReference type="NCBI Taxonomy" id="77094"/>
    <lineage>
        <taxon>Bacteria</taxon>
        <taxon>Bacillati</taxon>
        <taxon>Bacillota</taxon>
        <taxon>Clostridia</taxon>
        <taxon>Lachnospirales</taxon>
        <taxon>Lachnospiraceae</taxon>
        <taxon>Candidatus Epulonipiscium</taxon>
    </lineage>
</organism>
<comment type="caution">
    <text evidence="1">The sequence shown here is derived from an EMBL/GenBank/DDBJ whole genome shotgun (WGS) entry which is preliminary data.</text>
</comment>
<dbReference type="Proteomes" id="UP000188637">
    <property type="component" value="Unassembled WGS sequence"/>
</dbReference>
<evidence type="ECO:0000313" key="1">
    <source>
        <dbReference type="EMBL" id="ONI46451.1"/>
    </source>
</evidence>
<proteinExistence type="predicted"/>
<reference evidence="1" key="1">
    <citation type="submission" date="2016-08" db="EMBL/GenBank/DDBJ databases">
        <authorList>
            <person name="Ngugi D.K."/>
            <person name="Miyake S."/>
            <person name="Stingl U."/>
        </authorList>
    </citation>
    <scope>NUCLEOTIDE SEQUENCE</scope>
    <source>
        <strain evidence="1">SCG-D08WGA-EpuloA1</strain>
    </source>
</reference>
<sequence>MNYENFIEQMIELKNILEDDISKKIFEAKFLQRFEPNIGRLQLFKNISDKTPYIGLMEDFLKEYPLIPYKTLHDKQILSPKDNVVLFGLSNYGMDIFEALDLKRIENLVWCIKEPGILLKACGKPVISYQELILNYRTYKFVLMPFNPEIYKELIYIGFNKENIYQIALFDKYQYFDSIVKLSQDEIFVDVGALDGGTSIEFAKKTNYNYKQIYIFEPDSLSYERTKDNINNENLKNVEIFNIGAWSKKDTLNFSNTGNGGSRIINNSNHKIEVDSLDNVLGDTPVTFIKMDIEGAELEALIGAKEIIQKYKPHLAISLYHKPEDIFEIPLYIKELVPEYKLYLRQYGLHSNCELVLHAFI</sequence>
<keyword evidence="2" id="KW-1185">Reference proteome</keyword>